<organism evidence="1 2">
    <name type="scientific">Nephila pilipes</name>
    <name type="common">Giant wood spider</name>
    <name type="synonym">Nephila maculata</name>
    <dbReference type="NCBI Taxonomy" id="299642"/>
    <lineage>
        <taxon>Eukaryota</taxon>
        <taxon>Metazoa</taxon>
        <taxon>Ecdysozoa</taxon>
        <taxon>Arthropoda</taxon>
        <taxon>Chelicerata</taxon>
        <taxon>Arachnida</taxon>
        <taxon>Araneae</taxon>
        <taxon>Araneomorphae</taxon>
        <taxon>Entelegynae</taxon>
        <taxon>Araneoidea</taxon>
        <taxon>Nephilidae</taxon>
        <taxon>Nephila</taxon>
    </lineage>
</organism>
<accession>A0A8X6QK87</accession>
<gene>
    <name evidence="1" type="ORF">NPIL_288081</name>
</gene>
<keyword evidence="2" id="KW-1185">Reference proteome</keyword>
<reference evidence="1" key="1">
    <citation type="submission" date="2020-08" db="EMBL/GenBank/DDBJ databases">
        <title>Multicomponent nature underlies the extraordinary mechanical properties of spider dragline silk.</title>
        <authorList>
            <person name="Kono N."/>
            <person name="Nakamura H."/>
            <person name="Mori M."/>
            <person name="Yoshida Y."/>
            <person name="Ohtoshi R."/>
            <person name="Malay A.D."/>
            <person name="Moran D.A.P."/>
            <person name="Tomita M."/>
            <person name="Numata K."/>
            <person name="Arakawa K."/>
        </authorList>
    </citation>
    <scope>NUCLEOTIDE SEQUENCE</scope>
</reference>
<sequence>MGKKINIRIEENSLTVSSVSSDSDMGLIITIFEKLRRTNKRYWQTDVSKVSQLDETDGTDGTNLYKLSSRNKNIHKTDEKDDLNNSVTALVVVEIVPEHTCQP</sequence>
<dbReference type="EMBL" id="BMAW01082584">
    <property type="protein sequence ID" value="GFU29839.1"/>
    <property type="molecule type" value="Genomic_DNA"/>
</dbReference>
<proteinExistence type="predicted"/>
<dbReference type="AlphaFoldDB" id="A0A8X6QK87"/>
<protein>
    <submittedName>
        <fullName evidence="1">Uncharacterized protein</fullName>
    </submittedName>
</protein>
<dbReference type="Proteomes" id="UP000887013">
    <property type="component" value="Unassembled WGS sequence"/>
</dbReference>
<evidence type="ECO:0000313" key="1">
    <source>
        <dbReference type="EMBL" id="GFU29839.1"/>
    </source>
</evidence>
<comment type="caution">
    <text evidence="1">The sequence shown here is derived from an EMBL/GenBank/DDBJ whole genome shotgun (WGS) entry which is preliminary data.</text>
</comment>
<evidence type="ECO:0000313" key="2">
    <source>
        <dbReference type="Proteomes" id="UP000887013"/>
    </source>
</evidence>
<name>A0A8X6QK87_NEPPI</name>